<dbReference type="RefSeq" id="WP_191172768.1">
    <property type="nucleotide sequence ID" value="NZ_JACXZS010000011.1"/>
</dbReference>
<name>A0ABR8NR93_9MICO</name>
<reference evidence="1 2" key="1">
    <citation type="submission" date="2020-09" db="EMBL/GenBank/DDBJ databases">
        <title>Isolation and identification of active actinomycetes.</title>
        <authorList>
            <person name="Li X."/>
        </authorList>
    </citation>
    <scope>NUCLEOTIDE SEQUENCE [LARGE SCALE GENOMIC DNA]</scope>
    <source>
        <strain evidence="1 2">NEAU-LLC</strain>
    </source>
</reference>
<sequence length="53" mass="5788">MTSLARYYEPHLTQRSNATELIVGDDRYCPSTTVNGMSSAYSDATTRMIASPG</sequence>
<proteinExistence type="predicted"/>
<comment type="caution">
    <text evidence="1">The sequence shown here is derived from an EMBL/GenBank/DDBJ whole genome shotgun (WGS) entry which is preliminary data.</text>
</comment>
<dbReference type="EMBL" id="JACXZS010000011">
    <property type="protein sequence ID" value="MBD3943158.1"/>
    <property type="molecule type" value="Genomic_DNA"/>
</dbReference>
<keyword evidence="2" id="KW-1185">Reference proteome</keyword>
<dbReference type="Proteomes" id="UP000598426">
    <property type="component" value="Unassembled WGS sequence"/>
</dbReference>
<evidence type="ECO:0000313" key="2">
    <source>
        <dbReference type="Proteomes" id="UP000598426"/>
    </source>
</evidence>
<protein>
    <submittedName>
        <fullName evidence="1">Uncharacterized protein</fullName>
    </submittedName>
</protein>
<gene>
    <name evidence="1" type="ORF">IF188_15805</name>
</gene>
<organism evidence="1 2">
    <name type="scientific">Microbacterium helvum</name>
    <dbReference type="NCBI Taxonomy" id="2773713"/>
    <lineage>
        <taxon>Bacteria</taxon>
        <taxon>Bacillati</taxon>
        <taxon>Actinomycetota</taxon>
        <taxon>Actinomycetes</taxon>
        <taxon>Micrococcales</taxon>
        <taxon>Microbacteriaceae</taxon>
        <taxon>Microbacterium</taxon>
    </lineage>
</organism>
<evidence type="ECO:0000313" key="1">
    <source>
        <dbReference type="EMBL" id="MBD3943158.1"/>
    </source>
</evidence>
<accession>A0ABR8NR93</accession>